<proteinExistence type="predicted"/>
<organism evidence="2 3">
    <name type="scientific">Rubroshorea leprosula</name>
    <dbReference type="NCBI Taxonomy" id="152421"/>
    <lineage>
        <taxon>Eukaryota</taxon>
        <taxon>Viridiplantae</taxon>
        <taxon>Streptophyta</taxon>
        <taxon>Embryophyta</taxon>
        <taxon>Tracheophyta</taxon>
        <taxon>Spermatophyta</taxon>
        <taxon>Magnoliopsida</taxon>
        <taxon>eudicotyledons</taxon>
        <taxon>Gunneridae</taxon>
        <taxon>Pentapetalae</taxon>
        <taxon>rosids</taxon>
        <taxon>malvids</taxon>
        <taxon>Malvales</taxon>
        <taxon>Dipterocarpaceae</taxon>
        <taxon>Rubroshorea</taxon>
    </lineage>
</organism>
<keyword evidence="3" id="KW-1185">Reference proteome</keyword>
<evidence type="ECO:0000256" key="1">
    <source>
        <dbReference type="SAM" id="MobiDB-lite"/>
    </source>
</evidence>
<dbReference type="Proteomes" id="UP001054252">
    <property type="component" value="Unassembled WGS sequence"/>
</dbReference>
<evidence type="ECO:0000313" key="3">
    <source>
        <dbReference type="Proteomes" id="UP001054252"/>
    </source>
</evidence>
<feature type="region of interest" description="Disordered" evidence="1">
    <location>
        <begin position="1"/>
        <end position="27"/>
    </location>
</feature>
<gene>
    <name evidence="2" type="ORF">SLEP1_g51544</name>
</gene>
<protein>
    <submittedName>
        <fullName evidence="2">Uncharacterized protein</fullName>
    </submittedName>
</protein>
<accession>A0AAV5M3K7</accession>
<dbReference type="EMBL" id="BPVZ01000180">
    <property type="protein sequence ID" value="GKV44350.1"/>
    <property type="molecule type" value="Genomic_DNA"/>
</dbReference>
<reference evidence="2 3" key="1">
    <citation type="journal article" date="2021" name="Commun. Biol.">
        <title>The genome of Shorea leprosula (Dipterocarpaceae) highlights the ecological relevance of drought in aseasonal tropical rainforests.</title>
        <authorList>
            <person name="Ng K.K.S."/>
            <person name="Kobayashi M.J."/>
            <person name="Fawcett J.A."/>
            <person name="Hatakeyama M."/>
            <person name="Paape T."/>
            <person name="Ng C.H."/>
            <person name="Ang C.C."/>
            <person name="Tnah L.H."/>
            <person name="Lee C.T."/>
            <person name="Nishiyama T."/>
            <person name="Sese J."/>
            <person name="O'Brien M.J."/>
            <person name="Copetti D."/>
            <person name="Mohd Noor M.I."/>
            <person name="Ong R.C."/>
            <person name="Putra M."/>
            <person name="Sireger I.Z."/>
            <person name="Indrioko S."/>
            <person name="Kosugi Y."/>
            <person name="Izuno A."/>
            <person name="Isagi Y."/>
            <person name="Lee S.L."/>
            <person name="Shimizu K.K."/>
        </authorList>
    </citation>
    <scope>NUCLEOTIDE SEQUENCE [LARGE SCALE GENOMIC DNA]</scope>
    <source>
        <strain evidence="2">214</strain>
    </source>
</reference>
<evidence type="ECO:0000313" key="2">
    <source>
        <dbReference type="EMBL" id="GKV44350.1"/>
    </source>
</evidence>
<sequence length="101" mass="10739">MKKRNSRKDSIEGIKRSSLPEPASSPPCVLHPSLHPAAPPVCTAAPSYLLQSPVSCLLRQSRASALLLATPLSLPHLQKKSAYQTKSASSSSFAFAAEIND</sequence>
<comment type="caution">
    <text evidence="2">The sequence shown here is derived from an EMBL/GenBank/DDBJ whole genome shotgun (WGS) entry which is preliminary data.</text>
</comment>
<name>A0AAV5M3K7_9ROSI</name>
<dbReference type="AlphaFoldDB" id="A0AAV5M3K7"/>